<feature type="transmembrane region" description="Helical" evidence="7">
    <location>
        <begin position="98"/>
        <end position="117"/>
    </location>
</feature>
<organism evidence="8 9">
    <name type="scientific">Flagellimonas profundi</name>
    <dbReference type="NCBI Taxonomy" id="2915620"/>
    <lineage>
        <taxon>Bacteria</taxon>
        <taxon>Pseudomonadati</taxon>
        <taxon>Bacteroidota</taxon>
        <taxon>Flavobacteriia</taxon>
        <taxon>Flavobacteriales</taxon>
        <taxon>Flavobacteriaceae</taxon>
        <taxon>Flagellimonas</taxon>
    </lineage>
</organism>
<evidence type="ECO:0000256" key="5">
    <source>
        <dbReference type="ARBA" id="ARBA00022989"/>
    </source>
</evidence>
<evidence type="ECO:0000256" key="3">
    <source>
        <dbReference type="ARBA" id="ARBA00022475"/>
    </source>
</evidence>
<feature type="transmembrane region" description="Helical" evidence="7">
    <location>
        <begin position="44"/>
        <end position="63"/>
    </location>
</feature>
<keyword evidence="4 7" id="KW-0812">Transmembrane</keyword>
<dbReference type="Proteomes" id="UP000664807">
    <property type="component" value="Unassembled WGS sequence"/>
</dbReference>
<comment type="similarity">
    <text evidence="2">Belongs to the DoxX family.</text>
</comment>
<sequence length="182" mass="20729">MLLRFFVGLALCTVFEKFFPKNGIWGPQNWFVQDTANMGFPFPTFFAWIAVLSEFFGGIALMLGVFTRPAALLNIFVIFTATFIYHDGEIGNSGLTSFFFMIMCFCILLFEPGKFSLDYFINQKLFKRMATISTIVLLILSFNYATGQANGFSMHYKTEAITVDTSKVQFYLKNNSILLHTL</sequence>
<dbReference type="Pfam" id="PF07681">
    <property type="entry name" value="DoxX"/>
    <property type="match status" value="1"/>
</dbReference>
<name>A0ABS3FCD0_9FLAO</name>
<evidence type="ECO:0000256" key="2">
    <source>
        <dbReference type="ARBA" id="ARBA00006679"/>
    </source>
</evidence>
<comment type="caution">
    <text evidence="8">The sequence shown here is derived from an EMBL/GenBank/DDBJ whole genome shotgun (WGS) entry which is preliminary data.</text>
</comment>
<proteinExistence type="inferred from homology"/>
<evidence type="ECO:0000313" key="9">
    <source>
        <dbReference type="Proteomes" id="UP000664807"/>
    </source>
</evidence>
<evidence type="ECO:0000256" key="7">
    <source>
        <dbReference type="SAM" id="Phobius"/>
    </source>
</evidence>
<keyword evidence="5 7" id="KW-1133">Transmembrane helix</keyword>
<keyword evidence="3" id="KW-1003">Cell membrane</keyword>
<keyword evidence="6 7" id="KW-0472">Membrane</keyword>
<feature type="transmembrane region" description="Helical" evidence="7">
    <location>
        <begin position="129"/>
        <end position="146"/>
    </location>
</feature>
<dbReference type="EMBL" id="JAFLNM010000001">
    <property type="protein sequence ID" value="MBO0340597.1"/>
    <property type="molecule type" value="Genomic_DNA"/>
</dbReference>
<evidence type="ECO:0000313" key="8">
    <source>
        <dbReference type="EMBL" id="MBO0340597.1"/>
    </source>
</evidence>
<comment type="subcellular location">
    <subcellularLocation>
        <location evidence="1">Cell membrane</location>
        <topology evidence="1">Multi-pass membrane protein</topology>
    </subcellularLocation>
</comment>
<protein>
    <submittedName>
        <fullName evidence="8">DoxX family protein</fullName>
    </submittedName>
</protein>
<dbReference type="RefSeq" id="WP_207026288.1">
    <property type="nucleotide sequence ID" value="NZ_JAFLNM010000001.1"/>
</dbReference>
<reference evidence="8 9" key="1">
    <citation type="submission" date="2021-03" db="EMBL/GenBank/DDBJ databases">
        <title>Muricauda lutimaris sp. nov. and Muricauda ruestringensis sp. nov, two marine members of the Flavobacteriaceae isolated from deep sea sediments of Western Pacific.</title>
        <authorList>
            <person name="Zhao S."/>
            <person name="Liu R."/>
        </authorList>
    </citation>
    <scope>NUCLEOTIDE SEQUENCE [LARGE SCALE GENOMIC DNA]</scope>
    <source>
        <strain evidence="8 9">BC31-3-A3</strain>
    </source>
</reference>
<gene>
    <name evidence="8" type="ORF">J0654_03025</name>
</gene>
<evidence type="ECO:0000256" key="4">
    <source>
        <dbReference type="ARBA" id="ARBA00022692"/>
    </source>
</evidence>
<evidence type="ECO:0000256" key="1">
    <source>
        <dbReference type="ARBA" id="ARBA00004651"/>
    </source>
</evidence>
<dbReference type="PANTHER" id="PTHR33452:SF1">
    <property type="entry name" value="INNER MEMBRANE PROTEIN YPHA-RELATED"/>
    <property type="match status" value="1"/>
</dbReference>
<dbReference type="PANTHER" id="PTHR33452">
    <property type="entry name" value="OXIDOREDUCTASE CATD-RELATED"/>
    <property type="match status" value="1"/>
</dbReference>
<keyword evidence="9" id="KW-1185">Reference proteome</keyword>
<dbReference type="InterPro" id="IPR032808">
    <property type="entry name" value="DoxX"/>
</dbReference>
<dbReference type="InterPro" id="IPR051907">
    <property type="entry name" value="DoxX-like_oxidoreductase"/>
</dbReference>
<accession>A0ABS3FCD0</accession>
<evidence type="ECO:0000256" key="6">
    <source>
        <dbReference type="ARBA" id="ARBA00023136"/>
    </source>
</evidence>